<dbReference type="InterPro" id="IPR029052">
    <property type="entry name" value="Metallo-depent_PP-like"/>
</dbReference>
<dbReference type="Pfam" id="PF12850">
    <property type="entry name" value="Metallophos_2"/>
    <property type="match status" value="1"/>
</dbReference>
<sequence>MKLALISDLHANREAFSAVLEHARAHGAGRFALLGDLVGYGGDPAWVVDQVRELVQQGAIAVMGNHDSAIVTGPLPTMREDARDAILWTRSQLDAAQLAFLAALPMHREADDCLFVHANAFDPQGFEYIQGRLEAMRSLHATQCRYTFCGHMHEPKLYHLSGTGKAGEFVPSPGVEIPLLPNRQWLVIPGSCGQPRDGNPAACYALFDMTTGLLSYQRVPYDVDAAAARVRHCGLNETVAERLAQRLLQGE</sequence>
<dbReference type="Gene3D" id="3.60.21.10">
    <property type="match status" value="1"/>
</dbReference>
<evidence type="ECO:0000313" key="4">
    <source>
        <dbReference type="Proteomes" id="UP001238603"/>
    </source>
</evidence>
<dbReference type="CDD" id="cd00838">
    <property type="entry name" value="MPP_superfamily"/>
    <property type="match status" value="1"/>
</dbReference>
<reference evidence="3 4" key="1">
    <citation type="submission" date="2023-06" db="EMBL/GenBank/DDBJ databases">
        <title>Pelomonas sp. APW6 16S ribosomal RNA gene genome sequencing and assembly.</title>
        <authorList>
            <person name="Woo H."/>
        </authorList>
    </citation>
    <scope>NUCLEOTIDE SEQUENCE [LARGE SCALE GENOMIC DNA]</scope>
    <source>
        <strain evidence="3 4">APW6</strain>
    </source>
</reference>
<name>A0ABT7LK20_9BURK</name>
<comment type="caution">
    <text evidence="3">The sequence shown here is derived from an EMBL/GenBank/DDBJ whole genome shotgun (WGS) entry which is preliminary data.</text>
</comment>
<dbReference type="EMBL" id="JASVDS010000004">
    <property type="protein sequence ID" value="MDL5033211.1"/>
    <property type="molecule type" value="Genomic_DNA"/>
</dbReference>
<evidence type="ECO:0000259" key="2">
    <source>
        <dbReference type="Pfam" id="PF12850"/>
    </source>
</evidence>
<dbReference type="Proteomes" id="UP001238603">
    <property type="component" value="Unassembled WGS sequence"/>
</dbReference>
<dbReference type="PANTHER" id="PTHR42850">
    <property type="entry name" value="METALLOPHOSPHOESTERASE"/>
    <property type="match status" value="1"/>
</dbReference>
<accession>A0ABT7LK20</accession>
<dbReference type="PANTHER" id="PTHR42850:SF2">
    <property type="entry name" value="BLL5683 PROTEIN"/>
    <property type="match status" value="1"/>
</dbReference>
<evidence type="ECO:0000313" key="3">
    <source>
        <dbReference type="EMBL" id="MDL5033211.1"/>
    </source>
</evidence>
<dbReference type="InterPro" id="IPR024654">
    <property type="entry name" value="Calcineurin-like_PHP_lpxH"/>
</dbReference>
<gene>
    <name evidence="3" type="ORF">QRD43_14950</name>
</gene>
<feature type="domain" description="Calcineurin-like phosphoesterase" evidence="2">
    <location>
        <begin position="1"/>
        <end position="211"/>
    </location>
</feature>
<dbReference type="InterPro" id="IPR050126">
    <property type="entry name" value="Ap4A_hydrolase"/>
</dbReference>
<comment type="similarity">
    <text evidence="1">Belongs to the metallophosphoesterase superfamily. YfcE family.</text>
</comment>
<proteinExistence type="inferred from homology"/>
<keyword evidence="4" id="KW-1185">Reference proteome</keyword>
<dbReference type="RefSeq" id="WP_285983303.1">
    <property type="nucleotide sequence ID" value="NZ_JASVDS010000004.1"/>
</dbReference>
<dbReference type="InterPro" id="IPR011152">
    <property type="entry name" value="Pesterase_MJ0912"/>
</dbReference>
<organism evidence="3 4">
    <name type="scientific">Roseateles subflavus</name>
    <dbReference type="NCBI Taxonomy" id="3053353"/>
    <lineage>
        <taxon>Bacteria</taxon>
        <taxon>Pseudomonadati</taxon>
        <taxon>Pseudomonadota</taxon>
        <taxon>Betaproteobacteria</taxon>
        <taxon>Burkholderiales</taxon>
        <taxon>Sphaerotilaceae</taxon>
        <taxon>Roseateles</taxon>
    </lineage>
</organism>
<dbReference type="PIRSF" id="PIRSF000883">
    <property type="entry name" value="Pesterase_MJ0912"/>
    <property type="match status" value="1"/>
</dbReference>
<evidence type="ECO:0000256" key="1">
    <source>
        <dbReference type="ARBA" id="ARBA00008950"/>
    </source>
</evidence>
<dbReference type="SUPFAM" id="SSF56300">
    <property type="entry name" value="Metallo-dependent phosphatases"/>
    <property type="match status" value="1"/>
</dbReference>
<protein>
    <submittedName>
        <fullName evidence="3">Metallophosphoesterase family protein</fullName>
    </submittedName>
</protein>